<evidence type="ECO:0000259" key="6">
    <source>
        <dbReference type="PROSITE" id="PS51123"/>
    </source>
</evidence>
<keyword evidence="3" id="KW-0998">Cell outer membrane</keyword>
<feature type="domain" description="OmpA-like" evidence="6">
    <location>
        <begin position="13"/>
        <end position="122"/>
    </location>
</feature>
<evidence type="ECO:0000256" key="4">
    <source>
        <dbReference type="PROSITE-ProRule" id="PRU00473"/>
    </source>
</evidence>
<reference evidence="8" key="1">
    <citation type="journal article" date="2019" name="Int. J. Syst. Evol. Microbiol.">
        <title>The Global Catalogue of Microorganisms (GCM) 10K type strain sequencing project: providing services to taxonomists for standard genome sequencing and annotation.</title>
        <authorList>
            <consortium name="The Broad Institute Genomics Platform"/>
            <consortium name="The Broad Institute Genome Sequencing Center for Infectious Disease"/>
            <person name="Wu L."/>
            <person name="Ma J."/>
        </authorList>
    </citation>
    <scope>NUCLEOTIDE SEQUENCE [LARGE SCALE GENOMIC DNA]</scope>
    <source>
        <strain evidence="8">KCTC 42107</strain>
    </source>
</reference>
<dbReference type="InterPro" id="IPR050330">
    <property type="entry name" value="Bact_OuterMem_StrucFunc"/>
</dbReference>
<sequence length="257" mass="28976">MKPILLLFCLFCLSANAQQKFTVFFDTGAAEATKSSLSKFQEWVIANPDIAIETVNGYTDKTGKSDYNQQLSEKRAAYVYALLKANGVNIDYAIKNAYGEEQATAYNYSPDRKVEISYIKAEYSKPQQSADTTLEKEIVNAKVGDIIILRNMLFYGGTTYVLPESRPILKELLAIMLSHPKLKIDIQGHICCDVDDTGNLSGRRAQEVESYLINNGIDKKRVTTKGFGGRKPLYDIPEWSDEQRYANRRVEIEIISN</sequence>
<gene>
    <name evidence="7" type="ORF">ACFSR3_08185</name>
</gene>
<name>A0ABW5NW03_9FLAO</name>
<dbReference type="Proteomes" id="UP001597480">
    <property type="component" value="Unassembled WGS sequence"/>
</dbReference>
<protein>
    <submittedName>
        <fullName evidence="7">OmpA family protein</fullName>
    </submittedName>
</protein>
<keyword evidence="2 4" id="KW-0472">Membrane</keyword>
<evidence type="ECO:0000313" key="8">
    <source>
        <dbReference type="Proteomes" id="UP001597480"/>
    </source>
</evidence>
<dbReference type="PANTHER" id="PTHR30329">
    <property type="entry name" value="STATOR ELEMENT OF FLAGELLAR MOTOR COMPLEX"/>
    <property type="match status" value="1"/>
</dbReference>
<accession>A0ABW5NW03</accession>
<dbReference type="InterPro" id="IPR036737">
    <property type="entry name" value="OmpA-like_sf"/>
</dbReference>
<dbReference type="PROSITE" id="PS51123">
    <property type="entry name" value="OMPA_2"/>
    <property type="match status" value="2"/>
</dbReference>
<comment type="caution">
    <text evidence="7">The sequence shown here is derived from an EMBL/GenBank/DDBJ whole genome shotgun (WGS) entry which is preliminary data.</text>
</comment>
<comment type="subcellular location">
    <subcellularLocation>
        <location evidence="1">Cell outer membrane</location>
    </subcellularLocation>
</comment>
<dbReference type="EMBL" id="JBHUMD010000008">
    <property type="protein sequence ID" value="MFD2602032.1"/>
    <property type="molecule type" value="Genomic_DNA"/>
</dbReference>
<proteinExistence type="predicted"/>
<dbReference type="PRINTS" id="PR01021">
    <property type="entry name" value="OMPADOMAIN"/>
</dbReference>
<dbReference type="CDD" id="cd07185">
    <property type="entry name" value="OmpA_C-like"/>
    <property type="match status" value="2"/>
</dbReference>
<evidence type="ECO:0000256" key="3">
    <source>
        <dbReference type="ARBA" id="ARBA00023237"/>
    </source>
</evidence>
<organism evidence="7 8">
    <name type="scientific">Flavobacterium suzhouense</name>
    <dbReference type="NCBI Taxonomy" id="1529638"/>
    <lineage>
        <taxon>Bacteria</taxon>
        <taxon>Pseudomonadati</taxon>
        <taxon>Bacteroidota</taxon>
        <taxon>Flavobacteriia</taxon>
        <taxon>Flavobacteriales</taxon>
        <taxon>Flavobacteriaceae</taxon>
        <taxon>Flavobacterium</taxon>
    </lineage>
</organism>
<dbReference type="PANTHER" id="PTHR30329:SF21">
    <property type="entry name" value="LIPOPROTEIN YIAD-RELATED"/>
    <property type="match status" value="1"/>
</dbReference>
<keyword evidence="8" id="KW-1185">Reference proteome</keyword>
<evidence type="ECO:0000256" key="5">
    <source>
        <dbReference type="SAM" id="SignalP"/>
    </source>
</evidence>
<dbReference type="Gene3D" id="3.30.1330.60">
    <property type="entry name" value="OmpA-like domain"/>
    <property type="match status" value="2"/>
</dbReference>
<evidence type="ECO:0000256" key="1">
    <source>
        <dbReference type="ARBA" id="ARBA00004442"/>
    </source>
</evidence>
<dbReference type="SUPFAM" id="SSF103088">
    <property type="entry name" value="OmpA-like"/>
    <property type="match status" value="2"/>
</dbReference>
<feature type="signal peptide" evidence="5">
    <location>
        <begin position="1"/>
        <end position="17"/>
    </location>
</feature>
<dbReference type="RefSeq" id="WP_379820531.1">
    <property type="nucleotide sequence ID" value="NZ_JBHUMD010000008.1"/>
</dbReference>
<evidence type="ECO:0000256" key="2">
    <source>
        <dbReference type="ARBA" id="ARBA00023136"/>
    </source>
</evidence>
<keyword evidence="5" id="KW-0732">Signal</keyword>
<feature type="chain" id="PRO_5046833972" evidence="5">
    <location>
        <begin position="18"/>
        <end position="257"/>
    </location>
</feature>
<dbReference type="Pfam" id="PF00691">
    <property type="entry name" value="OmpA"/>
    <property type="match status" value="2"/>
</dbReference>
<evidence type="ECO:0000313" key="7">
    <source>
        <dbReference type="EMBL" id="MFD2602032.1"/>
    </source>
</evidence>
<dbReference type="InterPro" id="IPR006665">
    <property type="entry name" value="OmpA-like"/>
</dbReference>
<feature type="domain" description="OmpA-like" evidence="6">
    <location>
        <begin position="141"/>
        <end position="257"/>
    </location>
</feature>
<dbReference type="InterPro" id="IPR006664">
    <property type="entry name" value="OMP_bac"/>
</dbReference>